<keyword evidence="7 10" id="KW-0862">Zinc</keyword>
<dbReference type="SUPFAM" id="SSF53649">
    <property type="entry name" value="Alkaline phosphatase-like"/>
    <property type="match status" value="1"/>
</dbReference>
<dbReference type="Pfam" id="PF00245">
    <property type="entry name" value="Alk_phosphatase"/>
    <property type="match status" value="1"/>
</dbReference>
<dbReference type="PANTHER" id="PTHR11596:SF91">
    <property type="entry name" value="ALKALINE PHOSPHATASE-RELATED"/>
    <property type="match status" value="1"/>
</dbReference>
<evidence type="ECO:0000256" key="1">
    <source>
        <dbReference type="ARBA" id="ARBA00001946"/>
    </source>
</evidence>
<evidence type="ECO:0000256" key="5">
    <source>
        <dbReference type="ARBA" id="ARBA00022723"/>
    </source>
</evidence>
<name>A0ABN8I226_9NEOP</name>
<proteinExistence type="inferred from homology"/>
<dbReference type="Gene3D" id="3.40.720.10">
    <property type="entry name" value="Alkaline Phosphatase, subunit A"/>
    <property type="match status" value="1"/>
</dbReference>
<dbReference type="CDD" id="cd16012">
    <property type="entry name" value="ALP"/>
    <property type="match status" value="1"/>
</dbReference>
<evidence type="ECO:0000256" key="4">
    <source>
        <dbReference type="ARBA" id="ARBA00012647"/>
    </source>
</evidence>
<sequence>MVNGLRELLFTYIVGYDEYHRFVRGRQTDREPEIPLANAEEQTAKYWMDEAQAGIRARLTRLRSGGGVARNVVMFLGDGMSVPTLAAARTLLGQRSNRSGEESRLSFETFPTVGLAKTYCVDAQIADSACTATAYLCGVKANRGTIGVTAAVPRGQCLAATEHDHQLQSIAAWALQDGRDAGFVTTTRVTHASPAGTYAHTAARDWESDADTRKDCREDSQPDIAQQLVHAYPGNQFKASTLFHLGIR</sequence>
<keyword evidence="6 10" id="KW-0378">Hydrolase</keyword>
<comment type="similarity">
    <text evidence="3 9">Belongs to the alkaline phosphatase family.</text>
</comment>
<dbReference type="EC" id="3.1.3.1" evidence="4 10"/>
<evidence type="ECO:0000256" key="10">
    <source>
        <dbReference type="RuleBase" id="RU003947"/>
    </source>
</evidence>
<evidence type="ECO:0000256" key="3">
    <source>
        <dbReference type="ARBA" id="ARBA00005984"/>
    </source>
</evidence>
<keyword evidence="12" id="KW-1185">Reference proteome</keyword>
<gene>
    <name evidence="11" type="ORF">IPOD504_LOCUS4699</name>
</gene>
<dbReference type="EMBL" id="OW152827">
    <property type="protein sequence ID" value="CAH2044361.1"/>
    <property type="molecule type" value="Genomic_DNA"/>
</dbReference>
<evidence type="ECO:0000313" key="11">
    <source>
        <dbReference type="EMBL" id="CAH2044361.1"/>
    </source>
</evidence>
<keyword evidence="8 10" id="KW-0460">Magnesium</keyword>
<evidence type="ECO:0000256" key="8">
    <source>
        <dbReference type="ARBA" id="ARBA00022842"/>
    </source>
</evidence>
<reference evidence="11" key="1">
    <citation type="submission" date="2022-03" db="EMBL/GenBank/DDBJ databases">
        <authorList>
            <person name="Martin H S."/>
        </authorList>
    </citation>
    <scope>NUCLEOTIDE SEQUENCE</scope>
</reference>
<dbReference type="InterPro" id="IPR018299">
    <property type="entry name" value="Alkaline_phosphatase_AS"/>
</dbReference>
<dbReference type="InterPro" id="IPR017850">
    <property type="entry name" value="Alkaline_phosphatase_core_sf"/>
</dbReference>
<dbReference type="PROSITE" id="PS00123">
    <property type="entry name" value="ALKALINE_PHOSPHATASE"/>
    <property type="match status" value="1"/>
</dbReference>
<comment type="cofactor">
    <cofactor evidence="1">
        <name>Mg(2+)</name>
        <dbReference type="ChEBI" id="CHEBI:18420"/>
    </cofactor>
</comment>
<evidence type="ECO:0000256" key="2">
    <source>
        <dbReference type="ARBA" id="ARBA00001947"/>
    </source>
</evidence>
<dbReference type="SMART" id="SM00098">
    <property type="entry name" value="alkPPc"/>
    <property type="match status" value="1"/>
</dbReference>
<organism evidence="11 12">
    <name type="scientific">Iphiclides podalirius</name>
    <name type="common">scarce swallowtail</name>
    <dbReference type="NCBI Taxonomy" id="110791"/>
    <lineage>
        <taxon>Eukaryota</taxon>
        <taxon>Metazoa</taxon>
        <taxon>Ecdysozoa</taxon>
        <taxon>Arthropoda</taxon>
        <taxon>Hexapoda</taxon>
        <taxon>Insecta</taxon>
        <taxon>Pterygota</taxon>
        <taxon>Neoptera</taxon>
        <taxon>Endopterygota</taxon>
        <taxon>Lepidoptera</taxon>
        <taxon>Glossata</taxon>
        <taxon>Ditrysia</taxon>
        <taxon>Papilionoidea</taxon>
        <taxon>Papilionidae</taxon>
        <taxon>Papilioninae</taxon>
        <taxon>Iphiclides</taxon>
    </lineage>
</organism>
<evidence type="ECO:0000313" key="12">
    <source>
        <dbReference type="Proteomes" id="UP000837857"/>
    </source>
</evidence>
<evidence type="ECO:0000256" key="6">
    <source>
        <dbReference type="ARBA" id="ARBA00022801"/>
    </source>
</evidence>
<comment type="catalytic activity">
    <reaction evidence="10">
        <text>a phosphate monoester + H2O = an alcohol + phosphate</text>
        <dbReference type="Rhea" id="RHEA:15017"/>
        <dbReference type="ChEBI" id="CHEBI:15377"/>
        <dbReference type="ChEBI" id="CHEBI:30879"/>
        <dbReference type="ChEBI" id="CHEBI:43474"/>
        <dbReference type="ChEBI" id="CHEBI:67140"/>
        <dbReference type="EC" id="3.1.3.1"/>
    </reaction>
</comment>
<dbReference type="Proteomes" id="UP000837857">
    <property type="component" value="Chromosome 15"/>
</dbReference>
<feature type="non-terminal residue" evidence="11">
    <location>
        <position position="1"/>
    </location>
</feature>
<dbReference type="InterPro" id="IPR001952">
    <property type="entry name" value="Alkaline_phosphatase"/>
</dbReference>
<evidence type="ECO:0000256" key="7">
    <source>
        <dbReference type="ARBA" id="ARBA00022833"/>
    </source>
</evidence>
<keyword evidence="5" id="KW-0479">Metal-binding</keyword>
<protein>
    <recommendedName>
        <fullName evidence="4 10">Alkaline phosphatase</fullName>
        <ecNumber evidence="4 10">3.1.3.1</ecNumber>
    </recommendedName>
</protein>
<accession>A0ABN8I226</accession>
<comment type="cofactor">
    <cofactor evidence="2">
        <name>Zn(2+)</name>
        <dbReference type="ChEBI" id="CHEBI:29105"/>
    </cofactor>
</comment>
<evidence type="ECO:0000256" key="9">
    <source>
        <dbReference type="RuleBase" id="RU003946"/>
    </source>
</evidence>
<dbReference type="PANTHER" id="PTHR11596">
    <property type="entry name" value="ALKALINE PHOSPHATASE"/>
    <property type="match status" value="1"/>
</dbReference>
<dbReference type="PRINTS" id="PR00113">
    <property type="entry name" value="ALKPHPHTASE"/>
</dbReference>